<sequence length="242" mass="25636">MEQMLELGSLVVIVEVLECFHPQCNGSGGSRILPKDTGKGWSLVDSSWDLCPQSKPSKRGNMYELRGQKKVIVMAIKSDYETEYNRQEDEQNFITAVEFSPQHSYGKAIALFNLKSGFLEIKEDWFLTPGIISACILRNVLISKSGFKPTEMSKSDKYQASELHETAIICGGACGGGGGGCGGGCGGGRCRAGTCGGGRRCGGSCVSNARCGGVAVLVGDDNVVDLAEARPLGSSMKLAAHL</sequence>
<evidence type="ECO:0000313" key="3">
    <source>
        <dbReference type="Proteomes" id="UP001153076"/>
    </source>
</evidence>
<dbReference type="Pfam" id="PF25335">
    <property type="entry name" value="GRDP_C"/>
    <property type="match status" value="1"/>
</dbReference>
<dbReference type="PANTHER" id="PTHR34365:SF7">
    <property type="entry name" value="GLYCINE-RICH DOMAIN-CONTAINING PROTEIN 1"/>
    <property type="match status" value="1"/>
</dbReference>
<dbReference type="AlphaFoldDB" id="A0A9Q1KP41"/>
<dbReference type="OrthoDB" id="1746873at2759"/>
<dbReference type="EMBL" id="JAKOGI010000057">
    <property type="protein sequence ID" value="KAJ8446286.1"/>
    <property type="molecule type" value="Genomic_DNA"/>
</dbReference>
<dbReference type="Proteomes" id="UP001153076">
    <property type="component" value="Unassembled WGS sequence"/>
</dbReference>
<dbReference type="PANTHER" id="PTHR34365">
    <property type="entry name" value="ENOLASE (DUF1399)"/>
    <property type="match status" value="1"/>
</dbReference>
<keyword evidence="3" id="KW-1185">Reference proteome</keyword>
<accession>A0A9Q1KP41</accession>
<feature type="domain" description="GRPD C-terminal" evidence="1">
    <location>
        <begin position="39"/>
        <end position="121"/>
    </location>
</feature>
<evidence type="ECO:0000259" key="1">
    <source>
        <dbReference type="Pfam" id="PF25335"/>
    </source>
</evidence>
<comment type="caution">
    <text evidence="2">The sequence shown here is derived from an EMBL/GenBank/DDBJ whole genome shotgun (WGS) entry which is preliminary data.</text>
</comment>
<organism evidence="2 3">
    <name type="scientific">Carnegiea gigantea</name>
    <dbReference type="NCBI Taxonomy" id="171969"/>
    <lineage>
        <taxon>Eukaryota</taxon>
        <taxon>Viridiplantae</taxon>
        <taxon>Streptophyta</taxon>
        <taxon>Embryophyta</taxon>
        <taxon>Tracheophyta</taxon>
        <taxon>Spermatophyta</taxon>
        <taxon>Magnoliopsida</taxon>
        <taxon>eudicotyledons</taxon>
        <taxon>Gunneridae</taxon>
        <taxon>Pentapetalae</taxon>
        <taxon>Caryophyllales</taxon>
        <taxon>Cactineae</taxon>
        <taxon>Cactaceae</taxon>
        <taxon>Cactoideae</taxon>
        <taxon>Echinocereeae</taxon>
        <taxon>Carnegiea</taxon>
    </lineage>
</organism>
<dbReference type="InterPro" id="IPR057518">
    <property type="entry name" value="GRDP_C"/>
</dbReference>
<dbReference type="InterPro" id="IPR009836">
    <property type="entry name" value="GRDP-like"/>
</dbReference>
<name>A0A9Q1KP41_9CARY</name>
<protein>
    <recommendedName>
        <fullName evidence="1">GRPD C-terminal domain-containing protein</fullName>
    </recommendedName>
</protein>
<reference evidence="2" key="1">
    <citation type="submission" date="2022-04" db="EMBL/GenBank/DDBJ databases">
        <title>Carnegiea gigantea Genome sequencing and assembly v2.</title>
        <authorList>
            <person name="Copetti D."/>
            <person name="Sanderson M.J."/>
            <person name="Burquez A."/>
            <person name="Wojciechowski M.F."/>
        </authorList>
    </citation>
    <scope>NUCLEOTIDE SEQUENCE</scope>
    <source>
        <strain evidence="2">SGP5-SGP5p</strain>
        <tissue evidence="2">Aerial part</tissue>
    </source>
</reference>
<gene>
    <name evidence="2" type="ORF">Cgig2_005817</name>
</gene>
<proteinExistence type="predicted"/>
<evidence type="ECO:0000313" key="2">
    <source>
        <dbReference type="EMBL" id="KAJ8446286.1"/>
    </source>
</evidence>